<dbReference type="InterPro" id="IPR036116">
    <property type="entry name" value="FN3_sf"/>
</dbReference>
<accession>A0AAV4F234</accession>
<feature type="compositionally biased region" description="Basic residues" evidence="1">
    <location>
        <begin position="849"/>
        <end position="859"/>
    </location>
</feature>
<dbReference type="Pfam" id="PF00041">
    <property type="entry name" value="fn3"/>
    <property type="match status" value="5"/>
</dbReference>
<comment type="caution">
    <text evidence="4">The sequence shown here is derived from an EMBL/GenBank/DDBJ whole genome shotgun (WGS) entry which is preliminary data.</text>
</comment>
<feature type="domain" description="Fibronectin type-III" evidence="3">
    <location>
        <begin position="390"/>
        <end position="485"/>
    </location>
</feature>
<keyword evidence="5" id="KW-1185">Reference proteome</keyword>
<feature type="domain" description="Fibronectin type-III" evidence="3">
    <location>
        <begin position="52"/>
        <end position="151"/>
    </location>
</feature>
<evidence type="ECO:0000256" key="1">
    <source>
        <dbReference type="SAM" id="MobiDB-lite"/>
    </source>
</evidence>
<dbReference type="Gene3D" id="2.60.40.10">
    <property type="entry name" value="Immunoglobulins"/>
    <property type="match status" value="8"/>
</dbReference>
<evidence type="ECO:0000256" key="2">
    <source>
        <dbReference type="SAM" id="Phobius"/>
    </source>
</evidence>
<dbReference type="AlphaFoldDB" id="A0AAV4F234"/>
<dbReference type="Proteomes" id="UP000762676">
    <property type="component" value="Unassembled WGS sequence"/>
</dbReference>
<dbReference type="FunFam" id="2.60.40.10:FF:001846">
    <property type="entry name" value="Uncharacterized protein, isoform E"/>
    <property type="match status" value="1"/>
</dbReference>
<evidence type="ECO:0000259" key="3">
    <source>
        <dbReference type="PROSITE" id="PS50853"/>
    </source>
</evidence>
<dbReference type="PANTHER" id="PTHR46957">
    <property type="entry name" value="CYTOKINE RECEPTOR"/>
    <property type="match status" value="1"/>
</dbReference>
<name>A0AAV4F234_9GAST</name>
<feature type="region of interest" description="Disordered" evidence="1">
    <location>
        <begin position="762"/>
        <end position="786"/>
    </location>
</feature>
<dbReference type="InterPro" id="IPR050713">
    <property type="entry name" value="RTP_Phos/Ushers"/>
</dbReference>
<keyword evidence="2" id="KW-0812">Transmembrane</keyword>
<gene>
    <name evidence="4" type="ORF">ElyMa_000249200</name>
</gene>
<feature type="region of interest" description="Disordered" evidence="1">
    <location>
        <begin position="828"/>
        <end position="859"/>
    </location>
</feature>
<dbReference type="SMART" id="SM00060">
    <property type="entry name" value="FN3"/>
    <property type="match status" value="6"/>
</dbReference>
<feature type="domain" description="Fibronectin type-III" evidence="3">
    <location>
        <begin position="672"/>
        <end position="762"/>
    </location>
</feature>
<sequence>MTGRSRPATEYAKNCSSGALTRTRAATIPTTTRAQALALWGPHAGIEAEGGPATEAQGDLVTGVESRISQIQLTPPECDSLGLDLSDLKFELFLNKGRDDNYNLVFCGKTTELTLQDLIPYTEYNLKCCAVLGEELKGALTKPVGFRTLQCEPEAPLPPKMVQKTKTSLALKWNAACDNGSKVTTYLLEWDQGTGEDSFKEVYSGQQRQYKLVRLNASTKYMFRLAAVNAFGTSGYSEVVGFHTSGLPPSQPDPPELAERYVYALGICWKKASGGEDFLLQMEDESTGHGFMPVYNGQNQSFIVPDLKRNTAYKFRVNPPSDTGGTDITKFIVELDDGQGYDIVYEGSEREHTFDHLRPGHTYRVRVACCSTGGRSDFSDCCVATTLPVVPGHCNAPKLHGKPKATSLHLKWSCPDYDGGAQVTSFGVQMISSDNSTKEVFKGHDRACIVAGLLPGRSYLFQVQAFNRAGAGPWSEALEVVSGAGVPEAPRMPLVTCRSSHSALVSWDEPFNNGALVSEYRLEWQQRSDAVDFTQLYLGPNMSFDVKGLTPATMYTFRVQAINSAGAGQFSPAAQYHTPASSPGPISSIKVVPEATQARLSWRQPNTNGSDITSYNIDVSDRSTPLSVDPLTEYVLEGLQPETSYKLRVQAVNSIGVGPYSNSVKVTTRALPPAPPRLDCVILAPTSIKLKWGEGRHSDLLTYTLEMEKEDGRGPNTSFQLDDLTTHQEYQARVAAVRLSSDQSGDIVGAFSPGVVFSLAPTESSGQHSSSLTGLAGSSSSSSAEERRPWTDQQWAAVILLGFLLVAVVSAYVCHILVTYMGGESSNQFSSSSQSSGGSVPPSSSGHSRGNHHGSRGFS</sequence>
<organism evidence="4 5">
    <name type="scientific">Elysia marginata</name>
    <dbReference type="NCBI Taxonomy" id="1093978"/>
    <lineage>
        <taxon>Eukaryota</taxon>
        <taxon>Metazoa</taxon>
        <taxon>Spiralia</taxon>
        <taxon>Lophotrochozoa</taxon>
        <taxon>Mollusca</taxon>
        <taxon>Gastropoda</taxon>
        <taxon>Heterobranchia</taxon>
        <taxon>Euthyneura</taxon>
        <taxon>Panpulmonata</taxon>
        <taxon>Sacoglossa</taxon>
        <taxon>Placobranchoidea</taxon>
        <taxon>Plakobranchidae</taxon>
        <taxon>Elysia</taxon>
    </lineage>
</organism>
<proteinExistence type="predicted"/>
<protein>
    <submittedName>
        <fullName evidence="4">Fibronectin type-III domain-containing protein 3a</fullName>
    </submittedName>
</protein>
<dbReference type="PRINTS" id="PR00014">
    <property type="entry name" value="FNTYPEIII"/>
</dbReference>
<dbReference type="InterPro" id="IPR013783">
    <property type="entry name" value="Ig-like_fold"/>
</dbReference>
<dbReference type="PROSITE" id="PS50853">
    <property type="entry name" value="FN3"/>
    <property type="match status" value="7"/>
</dbReference>
<feature type="domain" description="Fibronectin type-III" evidence="3">
    <location>
        <begin position="489"/>
        <end position="581"/>
    </location>
</feature>
<keyword evidence="2" id="KW-0472">Membrane</keyword>
<dbReference type="PANTHER" id="PTHR46957:SF3">
    <property type="entry name" value="CYTOKINE RECEPTOR"/>
    <property type="match status" value="1"/>
</dbReference>
<dbReference type="SUPFAM" id="SSF49265">
    <property type="entry name" value="Fibronectin type III"/>
    <property type="match status" value="5"/>
</dbReference>
<feature type="domain" description="Fibronectin type-III" evidence="3">
    <location>
        <begin position="582"/>
        <end position="671"/>
    </location>
</feature>
<feature type="compositionally biased region" description="Low complexity" evidence="1">
    <location>
        <begin position="828"/>
        <end position="848"/>
    </location>
</feature>
<dbReference type="InterPro" id="IPR003961">
    <property type="entry name" value="FN3_dom"/>
</dbReference>
<feature type="transmembrane region" description="Helical" evidence="2">
    <location>
        <begin position="795"/>
        <end position="818"/>
    </location>
</feature>
<evidence type="ECO:0000313" key="5">
    <source>
        <dbReference type="Proteomes" id="UP000762676"/>
    </source>
</evidence>
<dbReference type="EMBL" id="BMAT01000493">
    <property type="protein sequence ID" value="GFR67277.1"/>
    <property type="molecule type" value="Genomic_DNA"/>
</dbReference>
<feature type="compositionally biased region" description="Low complexity" evidence="1">
    <location>
        <begin position="769"/>
        <end position="783"/>
    </location>
</feature>
<dbReference type="GO" id="GO:0016020">
    <property type="term" value="C:membrane"/>
    <property type="evidence" value="ECO:0007669"/>
    <property type="project" value="UniProtKB-SubCell"/>
</dbReference>
<keyword evidence="2" id="KW-1133">Transmembrane helix</keyword>
<feature type="domain" description="Fibronectin type-III" evidence="3">
    <location>
        <begin position="155"/>
        <end position="247"/>
    </location>
</feature>
<dbReference type="CDD" id="cd00063">
    <property type="entry name" value="FN3"/>
    <property type="match status" value="6"/>
</dbReference>
<reference evidence="4 5" key="1">
    <citation type="journal article" date="2021" name="Elife">
        <title>Chloroplast acquisition without the gene transfer in kleptoplastic sea slugs, Plakobranchus ocellatus.</title>
        <authorList>
            <person name="Maeda T."/>
            <person name="Takahashi S."/>
            <person name="Yoshida T."/>
            <person name="Shimamura S."/>
            <person name="Takaki Y."/>
            <person name="Nagai Y."/>
            <person name="Toyoda A."/>
            <person name="Suzuki Y."/>
            <person name="Arimoto A."/>
            <person name="Ishii H."/>
            <person name="Satoh N."/>
            <person name="Nishiyama T."/>
            <person name="Hasebe M."/>
            <person name="Maruyama T."/>
            <person name="Minagawa J."/>
            <person name="Obokata J."/>
            <person name="Shigenobu S."/>
        </authorList>
    </citation>
    <scope>NUCLEOTIDE SEQUENCE [LARGE SCALE GENOMIC DNA]</scope>
</reference>
<feature type="domain" description="Fibronectin type-III" evidence="3">
    <location>
        <begin position="298"/>
        <end position="389"/>
    </location>
</feature>
<evidence type="ECO:0000313" key="4">
    <source>
        <dbReference type="EMBL" id="GFR67277.1"/>
    </source>
</evidence>